<dbReference type="Pfam" id="PF13487">
    <property type="entry name" value="HD_5"/>
    <property type="match status" value="1"/>
</dbReference>
<feature type="domain" description="HD-GYP" evidence="3">
    <location>
        <begin position="148"/>
        <end position="372"/>
    </location>
</feature>
<feature type="modified residue" description="4-aspartylphosphate" evidence="1">
    <location>
        <position position="54"/>
    </location>
</feature>
<dbReference type="InterPro" id="IPR003607">
    <property type="entry name" value="HD/PDEase_dom"/>
</dbReference>
<dbReference type="InterPro" id="IPR001789">
    <property type="entry name" value="Sig_transdc_resp-reg_receiver"/>
</dbReference>
<name>A0A643F7Y3_IDEDE</name>
<sequence length="372" mass="40780">MNHPATILVVDDEPLNLAVLSRLLHPLYRVLATRSGASAVALAAAEQPDLILLDVKMPGMDGHAVLAALQQQEGTRDIPVIFVSALGDDGDEELGLALGAVDYVVKPVRPAVVLARVRTQLEIKQHRDRLRQQNGSLEQALARQVDELQLAQELMLSGMAELAETRDSETGNHVLRTQHYVDLLARQLRHDPRHAETLDEAQIQRIVKAAPMHDIGKIGIPDHILLKRGPLSADEFGLMRQHTTIGSQAIRHAIDRAQRALGQRFPEDSPPESVRYLEVARLIALHHHEHWDGQGYPAGLAGEAIPLPARLMAVADVYDALTHERVYKPAWSLDSAEAQIFTGAGSQFDPAVVAAFDAVRPEMAQVMQGLSD</sequence>
<dbReference type="EMBL" id="VZPB01000075">
    <property type="protein sequence ID" value="KAB0574473.1"/>
    <property type="molecule type" value="Genomic_DNA"/>
</dbReference>
<protein>
    <submittedName>
        <fullName evidence="4">Response regulator</fullName>
    </submittedName>
</protein>
<dbReference type="GO" id="GO:0008081">
    <property type="term" value="F:phosphoric diester hydrolase activity"/>
    <property type="evidence" value="ECO:0007669"/>
    <property type="project" value="UniProtKB-ARBA"/>
</dbReference>
<dbReference type="CDD" id="cd00077">
    <property type="entry name" value="HDc"/>
    <property type="match status" value="1"/>
</dbReference>
<accession>A0A643F7Y3</accession>
<dbReference type="GO" id="GO:0000160">
    <property type="term" value="P:phosphorelay signal transduction system"/>
    <property type="evidence" value="ECO:0007669"/>
    <property type="project" value="InterPro"/>
</dbReference>
<dbReference type="PROSITE" id="PS50110">
    <property type="entry name" value="RESPONSE_REGULATORY"/>
    <property type="match status" value="1"/>
</dbReference>
<dbReference type="Proteomes" id="UP000430120">
    <property type="component" value="Unassembled WGS sequence"/>
</dbReference>
<dbReference type="Pfam" id="PF00072">
    <property type="entry name" value="Response_reg"/>
    <property type="match status" value="1"/>
</dbReference>
<feature type="domain" description="Response regulatory" evidence="2">
    <location>
        <begin position="6"/>
        <end position="121"/>
    </location>
</feature>
<dbReference type="SMART" id="SM00471">
    <property type="entry name" value="HDc"/>
    <property type="match status" value="1"/>
</dbReference>
<dbReference type="PANTHER" id="PTHR45228:SF5">
    <property type="entry name" value="CYCLIC DI-GMP PHOSPHODIESTERASE VC_1348-RELATED"/>
    <property type="match status" value="1"/>
</dbReference>
<evidence type="ECO:0000259" key="3">
    <source>
        <dbReference type="PROSITE" id="PS51832"/>
    </source>
</evidence>
<keyword evidence="1" id="KW-0597">Phosphoprotein</keyword>
<reference evidence="4 5" key="1">
    <citation type="submission" date="2019-09" db="EMBL/GenBank/DDBJ databases">
        <title>Draft genome sequences of 48 bacterial type strains from the CCUG.</title>
        <authorList>
            <person name="Tunovic T."/>
            <person name="Pineiro-Iglesias B."/>
            <person name="Unosson C."/>
            <person name="Inganas E."/>
            <person name="Ohlen M."/>
            <person name="Cardew S."/>
            <person name="Jensie-Markopoulos S."/>
            <person name="Salva-Serra F."/>
            <person name="Jaen-Luchoro D."/>
            <person name="Karlsson R."/>
            <person name="Svensson-Stadler L."/>
            <person name="Chun J."/>
            <person name="Moore E."/>
        </authorList>
    </citation>
    <scope>NUCLEOTIDE SEQUENCE [LARGE SCALE GENOMIC DNA]</scope>
    <source>
        <strain evidence="4 5">CCUG 30977</strain>
    </source>
</reference>
<dbReference type="InterPro" id="IPR052020">
    <property type="entry name" value="Cyclic_di-GMP/3'3'-cGAMP_PDE"/>
</dbReference>
<dbReference type="InterPro" id="IPR037522">
    <property type="entry name" value="HD_GYP_dom"/>
</dbReference>
<dbReference type="SUPFAM" id="SSF109604">
    <property type="entry name" value="HD-domain/PDEase-like"/>
    <property type="match status" value="1"/>
</dbReference>
<comment type="caution">
    <text evidence="4">The sequence shown here is derived from an EMBL/GenBank/DDBJ whole genome shotgun (WGS) entry which is preliminary data.</text>
</comment>
<dbReference type="PANTHER" id="PTHR45228">
    <property type="entry name" value="CYCLIC DI-GMP PHOSPHODIESTERASE TM_0186-RELATED"/>
    <property type="match status" value="1"/>
</dbReference>
<gene>
    <name evidence="4" type="ORF">F7Q92_19645</name>
</gene>
<evidence type="ECO:0000313" key="4">
    <source>
        <dbReference type="EMBL" id="KAB0574473.1"/>
    </source>
</evidence>
<dbReference type="InterPro" id="IPR011006">
    <property type="entry name" value="CheY-like_superfamily"/>
</dbReference>
<dbReference type="Gene3D" id="1.10.3210.10">
    <property type="entry name" value="Hypothetical protein af1432"/>
    <property type="match status" value="1"/>
</dbReference>
<dbReference type="RefSeq" id="WP_151125771.1">
    <property type="nucleotide sequence ID" value="NZ_CP088081.1"/>
</dbReference>
<dbReference type="OrthoDB" id="9763857at2"/>
<dbReference type="SUPFAM" id="SSF52172">
    <property type="entry name" value="CheY-like"/>
    <property type="match status" value="1"/>
</dbReference>
<proteinExistence type="predicted"/>
<evidence type="ECO:0000256" key="1">
    <source>
        <dbReference type="PROSITE-ProRule" id="PRU00169"/>
    </source>
</evidence>
<evidence type="ECO:0000313" key="5">
    <source>
        <dbReference type="Proteomes" id="UP000430120"/>
    </source>
</evidence>
<dbReference type="Gene3D" id="3.40.50.2300">
    <property type="match status" value="1"/>
</dbReference>
<evidence type="ECO:0000259" key="2">
    <source>
        <dbReference type="PROSITE" id="PS50110"/>
    </source>
</evidence>
<dbReference type="PROSITE" id="PS51832">
    <property type="entry name" value="HD_GYP"/>
    <property type="match status" value="1"/>
</dbReference>
<organism evidence="4 5">
    <name type="scientific">Ideonella dechloratans</name>
    <dbReference type="NCBI Taxonomy" id="36863"/>
    <lineage>
        <taxon>Bacteria</taxon>
        <taxon>Pseudomonadati</taxon>
        <taxon>Pseudomonadota</taxon>
        <taxon>Betaproteobacteria</taxon>
        <taxon>Burkholderiales</taxon>
        <taxon>Sphaerotilaceae</taxon>
        <taxon>Ideonella</taxon>
    </lineage>
</organism>
<dbReference type="SMART" id="SM00448">
    <property type="entry name" value="REC"/>
    <property type="match status" value="1"/>
</dbReference>
<dbReference type="AlphaFoldDB" id="A0A643F7Y3"/>
<keyword evidence="5" id="KW-1185">Reference proteome</keyword>